<sequence>MKEEQPGVVAIIPARYQSNRFEGKPLALIAGKPMIQHVVERAWQVEMLSRVVVATDDERIAAKVRDFGGEVVLTRSDHASGTDRLAEAAELLDIPEQDVVVNIQGDQPLFPAEVVHQVASPLLEDPALPMATLIYKIIRPEEISDPNHVKTVFDCHGNALYFSRSPIPFQRNPEEPRQPTYYKHLGFYAYRKGFLLTFVGLPEGEWERFEKLEQLRALEYGYTIRVVLTEHDSIEVDTPGMPSGWKRCSAGKGRRMEPEVPMPRTFAV</sequence>
<comment type="function">
    <text evidence="5">Activates KDO (a required 8-carbon sugar) for incorporation into bacterial lipopolysaccharide in Gram-negative bacteria.</text>
</comment>
<evidence type="ECO:0000256" key="4">
    <source>
        <dbReference type="ARBA" id="ARBA00022985"/>
    </source>
</evidence>
<evidence type="ECO:0000256" key="2">
    <source>
        <dbReference type="ARBA" id="ARBA00022679"/>
    </source>
</evidence>
<dbReference type="NCBIfam" id="TIGR00466">
    <property type="entry name" value="kdsB"/>
    <property type="match status" value="1"/>
</dbReference>
<dbReference type="Pfam" id="PF02348">
    <property type="entry name" value="CTP_transf_3"/>
    <property type="match status" value="1"/>
</dbReference>
<evidence type="ECO:0000256" key="5">
    <source>
        <dbReference type="HAMAP-Rule" id="MF_00057"/>
    </source>
</evidence>
<dbReference type="NCBIfam" id="NF009905">
    <property type="entry name" value="PRK13368.1"/>
    <property type="match status" value="1"/>
</dbReference>
<dbReference type="GO" id="GO:0008690">
    <property type="term" value="F:3-deoxy-manno-octulosonate cytidylyltransferase activity"/>
    <property type="evidence" value="ECO:0007669"/>
    <property type="project" value="UniProtKB-UniRule"/>
</dbReference>
<dbReference type="RefSeq" id="WP_326491608.1">
    <property type="nucleotide sequence ID" value="NZ_AP024233.1"/>
</dbReference>
<organism evidence="6 7">
    <name type="scientific">Desulfolithobacter dissulfuricans</name>
    <dbReference type="NCBI Taxonomy" id="2795293"/>
    <lineage>
        <taxon>Bacteria</taxon>
        <taxon>Pseudomonadati</taxon>
        <taxon>Thermodesulfobacteriota</taxon>
        <taxon>Desulfobulbia</taxon>
        <taxon>Desulfobulbales</taxon>
        <taxon>Desulfobulbaceae</taxon>
        <taxon>Desulfolithobacter</taxon>
    </lineage>
</organism>
<keyword evidence="4 5" id="KW-0448">Lipopolysaccharide biosynthesis</keyword>
<dbReference type="AlphaFoldDB" id="A0A915XJV8"/>
<accession>A0A915XJV8</accession>
<evidence type="ECO:0000313" key="6">
    <source>
        <dbReference type="EMBL" id="BCO09147.1"/>
    </source>
</evidence>
<proteinExistence type="inferred from homology"/>
<comment type="catalytic activity">
    <reaction evidence="5">
        <text>3-deoxy-alpha-D-manno-oct-2-ulosonate + CTP = CMP-3-deoxy-beta-D-manno-octulosonate + diphosphate</text>
        <dbReference type="Rhea" id="RHEA:23448"/>
        <dbReference type="ChEBI" id="CHEBI:33019"/>
        <dbReference type="ChEBI" id="CHEBI:37563"/>
        <dbReference type="ChEBI" id="CHEBI:85986"/>
        <dbReference type="ChEBI" id="CHEBI:85987"/>
        <dbReference type="EC" id="2.7.7.38"/>
    </reaction>
</comment>
<keyword evidence="3 5" id="KW-0548">Nucleotidyltransferase</keyword>
<dbReference type="PANTHER" id="PTHR42866">
    <property type="entry name" value="3-DEOXY-MANNO-OCTULOSONATE CYTIDYLYLTRANSFERASE"/>
    <property type="match status" value="1"/>
</dbReference>
<dbReference type="InterPro" id="IPR029044">
    <property type="entry name" value="Nucleotide-diphossugar_trans"/>
</dbReference>
<dbReference type="PANTHER" id="PTHR42866:SF2">
    <property type="entry name" value="3-DEOXY-MANNO-OCTULOSONATE CYTIDYLYLTRANSFERASE, MITOCHONDRIAL"/>
    <property type="match status" value="1"/>
</dbReference>
<evidence type="ECO:0000313" key="7">
    <source>
        <dbReference type="Proteomes" id="UP001063350"/>
    </source>
</evidence>
<keyword evidence="7" id="KW-1185">Reference proteome</keyword>
<evidence type="ECO:0000256" key="3">
    <source>
        <dbReference type="ARBA" id="ARBA00022695"/>
    </source>
</evidence>
<dbReference type="NCBIfam" id="NF003950">
    <property type="entry name" value="PRK05450.1-3"/>
    <property type="match status" value="1"/>
</dbReference>
<name>A0A915XJV8_9BACT</name>
<keyword evidence="2 5" id="KW-0808">Transferase</keyword>
<dbReference type="GO" id="GO:0016020">
    <property type="term" value="C:membrane"/>
    <property type="evidence" value="ECO:0007669"/>
    <property type="project" value="UniProtKB-SubCell"/>
</dbReference>
<gene>
    <name evidence="5 6" type="primary">kdsB</name>
    <name evidence="6" type="ORF">GF1_15230</name>
</gene>
<dbReference type="GO" id="GO:0005829">
    <property type="term" value="C:cytosol"/>
    <property type="evidence" value="ECO:0007669"/>
    <property type="project" value="TreeGrafter"/>
</dbReference>
<dbReference type="NCBIfam" id="NF003952">
    <property type="entry name" value="PRK05450.1-5"/>
    <property type="match status" value="1"/>
</dbReference>
<dbReference type="EC" id="2.7.7.38" evidence="5"/>
<dbReference type="EMBL" id="AP024233">
    <property type="protein sequence ID" value="BCO09147.1"/>
    <property type="molecule type" value="Genomic_DNA"/>
</dbReference>
<dbReference type="KEGG" id="ddu:GF1_15230"/>
<dbReference type="InterPro" id="IPR004528">
    <property type="entry name" value="KdsB"/>
</dbReference>
<dbReference type="SUPFAM" id="SSF53448">
    <property type="entry name" value="Nucleotide-diphospho-sugar transferases"/>
    <property type="match status" value="1"/>
</dbReference>
<comment type="similarity">
    <text evidence="5">Belongs to the KdsB family.</text>
</comment>
<reference evidence="6" key="1">
    <citation type="submission" date="2020-12" db="EMBL/GenBank/DDBJ databases">
        <title>Desulfobium dissulfuricans gen. nov., sp. nov., a novel mesophilic, sulfate-reducing bacterium isolated from a deep-sea hydrothermal vent.</title>
        <authorList>
            <person name="Hashimoto Y."/>
            <person name="Tame A."/>
            <person name="Sawayama S."/>
            <person name="Miyazaki J."/>
            <person name="Takai K."/>
            <person name="Nakagawa S."/>
        </authorList>
    </citation>
    <scope>NUCLEOTIDE SEQUENCE</scope>
    <source>
        <strain evidence="6">GF1</strain>
    </source>
</reference>
<dbReference type="FunFam" id="3.90.550.10:FF:000011">
    <property type="entry name" value="3-deoxy-manno-octulosonate cytidylyltransferase"/>
    <property type="match status" value="1"/>
</dbReference>
<dbReference type="InterPro" id="IPR003329">
    <property type="entry name" value="Cytidylyl_trans"/>
</dbReference>
<comment type="subcellular location">
    <subcellularLocation>
        <location evidence="5">Cytoplasm</location>
    </subcellularLocation>
    <subcellularLocation>
        <location evidence="1">Membrane</location>
    </subcellularLocation>
</comment>
<dbReference type="HAMAP" id="MF_00057">
    <property type="entry name" value="KdsB"/>
    <property type="match status" value="1"/>
</dbReference>
<dbReference type="CDD" id="cd02517">
    <property type="entry name" value="CMP-KDO-Synthetase"/>
    <property type="match status" value="1"/>
</dbReference>
<dbReference type="Gene3D" id="3.90.550.10">
    <property type="entry name" value="Spore Coat Polysaccharide Biosynthesis Protein SpsA, Chain A"/>
    <property type="match status" value="1"/>
</dbReference>
<keyword evidence="5" id="KW-0963">Cytoplasm</keyword>
<evidence type="ECO:0000256" key="1">
    <source>
        <dbReference type="ARBA" id="ARBA00004370"/>
    </source>
</evidence>
<dbReference type="Proteomes" id="UP001063350">
    <property type="component" value="Chromosome"/>
</dbReference>
<dbReference type="GO" id="GO:0009103">
    <property type="term" value="P:lipopolysaccharide biosynthetic process"/>
    <property type="evidence" value="ECO:0007669"/>
    <property type="project" value="UniProtKB-UniRule"/>
</dbReference>
<comment type="pathway">
    <text evidence="5">Nucleotide-sugar biosynthesis; CMP-3-deoxy-D-manno-octulosonate biosynthesis; CMP-3-deoxy-D-manno-octulosonate from 3-deoxy-D-manno-octulosonate and CTP: step 1/1.</text>
</comment>
<protein>
    <recommendedName>
        <fullName evidence="5">3-deoxy-manno-octulosonate cytidylyltransferase</fullName>
        <ecNumber evidence="5">2.7.7.38</ecNumber>
    </recommendedName>
    <alternativeName>
        <fullName evidence="5">CMP-2-keto-3-deoxyoctulosonic acid synthase</fullName>
        <shortName evidence="5">CKS</shortName>
        <shortName evidence="5">CMP-KDO synthase</shortName>
    </alternativeName>
</protein>
<dbReference type="GO" id="GO:0033468">
    <property type="term" value="P:CMP-keto-3-deoxy-D-manno-octulosonic acid biosynthetic process"/>
    <property type="evidence" value="ECO:0007669"/>
    <property type="project" value="UniProtKB-UniRule"/>
</dbReference>